<dbReference type="PANTHER" id="PTHR43634">
    <property type="entry name" value="OW CONDUCTANCE MECHANOSENSITIVE CHANNEL"/>
    <property type="match status" value="1"/>
</dbReference>
<dbReference type="EMBL" id="RHIB01000001">
    <property type="protein sequence ID" value="RNA69820.1"/>
    <property type="molecule type" value="Genomic_DNA"/>
</dbReference>
<feature type="transmembrane region" description="Helical" evidence="7">
    <location>
        <begin position="142"/>
        <end position="165"/>
    </location>
</feature>
<dbReference type="SUPFAM" id="SSF50182">
    <property type="entry name" value="Sm-like ribonucleoproteins"/>
    <property type="match status" value="1"/>
</dbReference>
<name>A0A3M7TVW5_9BACI</name>
<feature type="transmembrane region" description="Helical" evidence="7">
    <location>
        <begin position="171"/>
        <end position="189"/>
    </location>
</feature>
<dbReference type="InterPro" id="IPR023408">
    <property type="entry name" value="MscS_beta-dom_sf"/>
</dbReference>
<dbReference type="RefSeq" id="WP_122897332.1">
    <property type="nucleotide sequence ID" value="NZ_RHIB01000001.1"/>
</dbReference>
<gene>
    <name evidence="11" type="ORF">EBO34_07765</name>
</gene>
<feature type="domain" description="Mechanosensitive ion channel transmembrane helices 2/3" evidence="10">
    <location>
        <begin position="149"/>
        <end position="190"/>
    </location>
</feature>
<evidence type="ECO:0000259" key="9">
    <source>
        <dbReference type="Pfam" id="PF21082"/>
    </source>
</evidence>
<dbReference type="Pfam" id="PF00924">
    <property type="entry name" value="MS_channel_2nd"/>
    <property type="match status" value="1"/>
</dbReference>
<evidence type="ECO:0000259" key="10">
    <source>
        <dbReference type="Pfam" id="PF21088"/>
    </source>
</evidence>
<evidence type="ECO:0000259" key="8">
    <source>
        <dbReference type="Pfam" id="PF00924"/>
    </source>
</evidence>
<dbReference type="Pfam" id="PF21082">
    <property type="entry name" value="MS_channel_3rd"/>
    <property type="match status" value="1"/>
</dbReference>
<protein>
    <submittedName>
        <fullName evidence="11">Mechanosensitive ion channel family protein</fullName>
    </submittedName>
</protein>
<dbReference type="InterPro" id="IPR045042">
    <property type="entry name" value="YnaI-like"/>
</dbReference>
<dbReference type="Pfam" id="PF21088">
    <property type="entry name" value="MS_channel_1st"/>
    <property type="match status" value="1"/>
</dbReference>
<keyword evidence="5 7" id="KW-1133">Transmembrane helix</keyword>
<comment type="subcellular location">
    <subcellularLocation>
        <location evidence="1">Cell membrane</location>
        <topology evidence="1">Multi-pass membrane protein</topology>
    </subcellularLocation>
</comment>
<dbReference type="SUPFAM" id="SSF82689">
    <property type="entry name" value="Mechanosensitive channel protein MscS (YggB), C-terminal domain"/>
    <property type="match status" value="1"/>
</dbReference>
<dbReference type="GO" id="GO:0005886">
    <property type="term" value="C:plasma membrane"/>
    <property type="evidence" value="ECO:0007669"/>
    <property type="project" value="UniProtKB-SubCell"/>
</dbReference>
<dbReference type="PANTHER" id="PTHR43634:SF2">
    <property type="entry name" value="LOW CONDUCTANCE MECHANOSENSITIVE CHANNEL YNAI"/>
    <property type="match status" value="1"/>
</dbReference>
<reference evidence="11 12" key="1">
    <citation type="submission" date="2018-10" db="EMBL/GenBank/DDBJ databases">
        <title>Bacillus Keqinensis sp. nov., a moderately halophilic bacterium isolated from a saline-alkaline lake.</title>
        <authorList>
            <person name="Wang H."/>
        </authorList>
    </citation>
    <scope>NUCLEOTIDE SEQUENCE [LARGE SCALE GENOMIC DNA]</scope>
    <source>
        <strain evidence="11 12">KQ-3</strain>
    </source>
</reference>
<accession>A0A3M7TVW5</accession>
<dbReference type="InterPro" id="IPR010920">
    <property type="entry name" value="LSM_dom_sf"/>
</dbReference>
<keyword evidence="12" id="KW-1185">Reference proteome</keyword>
<evidence type="ECO:0000313" key="12">
    <source>
        <dbReference type="Proteomes" id="UP000278746"/>
    </source>
</evidence>
<dbReference type="InterPro" id="IPR011066">
    <property type="entry name" value="MscS_channel_C_sf"/>
</dbReference>
<dbReference type="Gene3D" id="1.10.287.1260">
    <property type="match status" value="1"/>
</dbReference>
<evidence type="ECO:0000256" key="6">
    <source>
        <dbReference type="ARBA" id="ARBA00023136"/>
    </source>
</evidence>
<feature type="transmembrane region" description="Helical" evidence="7">
    <location>
        <begin position="103"/>
        <end position="121"/>
    </location>
</feature>
<keyword evidence="4 7" id="KW-0812">Transmembrane</keyword>
<dbReference type="OrthoDB" id="9809206at2"/>
<organism evidence="11 12">
    <name type="scientific">Alteribacter keqinensis</name>
    <dbReference type="NCBI Taxonomy" id="2483800"/>
    <lineage>
        <taxon>Bacteria</taxon>
        <taxon>Bacillati</taxon>
        <taxon>Bacillota</taxon>
        <taxon>Bacilli</taxon>
        <taxon>Bacillales</taxon>
        <taxon>Bacillaceae</taxon>
        <taxon>Alteribacter</taxon>
    </lineage>
</organism>
<dbReference type="Gene3D" id="2.30.30.60">
    <property type="match status" value="1"/>
</dbReference>
<dbReference type="AlphaFoldDB" id="A0A3M7TVW5"/>
<dbReference type="InterPro" id="IPR011014">
    <property type="entry name" value="MscS_channel_TM-2"/>
</dbReference>
<evidence type="ECO:0000256" key="7">
    <source>
        <dbReference type="SAM" id="Phobius"/>
    </source>
</evidence>
<dbReference type="InterPro" id="IPR006685">
    <property type="entry name" value="MscS_channel_2nd"/>
</dbReference>
<comment type="caution">
    <text evidence="11">The sequence shown here is derived from an EMBL/GenBank/DDBJ whole genome shotgun (WGS) entry which is preliminary data.</text>
</comment>
<feature type="domain" description="Mechanosensitive ion channel MscS" evidence="8">
    <location>
        <begin position="191"/>
        <end position="258"/>
    </location>
</feature>
<evidence type="ECO:0000256" key="5">
    <source>
        <dbReference type="ARBA" id="ARBA00022989"/>
    </source>
</evidence>
<sequence length="378" mass="43234">MNEEERDPLIDTEVVVETVTGISLYDYGIAAGIFILFIVFRKIFTRYLFRVILKYSDRAKTDVLHNILMAFKSPLQLFFVIIGIYLALLYLPLPDGFNQPMIRIFRTLVIIMMAWGLFNLSSTSSTLFVKVGRKLDIELDQILLPFLSKLVRFAIVAMALSIIASEWGYDVNGFVAGLGLGGLAFALAAQNTLSNFFGGVVIITEKPFTIGDWISSPSVEGIVEDITFRSTKIRTFAHSLVVVPNATLANEPIQNWSKMGKRQITFKLGVTYSTSRDKMETCVDRIKMLLRESEHVDQELILVRFESFGQSSLDIFVYFFTKTTAWEEYLEIKEQINLDIMRILEEEGVQIAFPTRSLHVKHEEVSEEKKHEFLEREY</sequence>
<feature type="transmembrane region" description="Helical" evidence="7">
    <location>
        <begin position="27"/>
        <end position="49"/>
    </location>
</feature>
<dbReference type="GO" id="GO:0055085">
    <property type="term" value="P:transmembrane transport"/>
    <property type="evidence" value="ECO:0007669"/>
    <property type="project" value="InterPro"/>
</dbReference>
<dbReference type="Gene3D" id="3.30.70.100">
    <property type="match status" value="1"/>
</dbReference>
<evidence type="ECO:0000313" key="11">
    <source>
        <dbReference type="EMBL" id="RNA69820.1"/>
    </source>
</evidence>
<keyword evidence="3" id="KW-1003">Cell membrane</keyword>
<evidence type="ECO:0000256" key="2">
    <source>
        <dbReference type="ARBA" id="ARBA00008017"/>
    </source>
</evidence>
<evidence type="ECO:0000256" key="4">
    <source>
        <dbReference type="ARBA" id="ARBA00022692"/>
    </source>
</evidence>
<keyword evidence="6 7" id="KW-0472">Membrane</keyword>
<evidence type="ECO:0000256" key="3">
    <source>
        <dbReference type="ARBA" id="ARBA00022475"/>
    </source>
</evidence>
<comment type="similarity">
    <text evidence="2">Belongs to the MscS (TC 1.A.23) family.</text>
</comment>
<dbReference type="InterPro" id="IPR049142">
    <property type="entry name" value="MS_channel_1st"/>
</dbReference>
<dbReference type="InterPro" id="IPR049278">
    <property type="entry name" value="MS_channel_C"/>
</dbReference>
<proteinExistence type="inferred from homology"/>
<evidence type="ECO:0000256" key="1">
    <source>
        <dbReference type="ARBA" id="ARBA00004651"/>
    </source>
</evidence>
<dbReference type="SUPFAM" id="SSF82861">
    <property type="entry name" value="Mechanosensitive channel protein MscS (YggB), transmembrane region"/>
    <property type="match status" value="1"/>
</dbReference>
<dbReference type="Proteomes" id="UP000278746">
    <property type="component" value="Unassembled WGS sequence"/>
</dbReference>
<feature type="transmembrane region" description="Helical" evidence="7">
    <location>
        <begin position="70"/>
        <end position="91"/>
    </location>
</feature>
<feature type="domain" description="Mechanosensitive ion channel MscS C-terminal" evidence="9">
    <location>
        <begin position="264"/>
        <end position="351"/>
    </location>
</feature>